<evidence type="ECO:0000256" key="10">
    <source>
        <dbReference type="ARBA" id="ARBA00060880"/>
    </source>
</evidence>
<feature type="compositionally biased region" description="Polar residues" evidence="13">
    <location>
        <begin position="845"/>
        <end position="863"/>
    </location>
</feature>
<keyword evidence="8" id="KW-0807">Transducer</keyword>
<dbReference type="FunFam" id="3.40.50.300:FF:001044">
    <property type="entry name" value="Extra-large guanine nucleotide-binding protein 3"/>
    <property type="match status" value="1"/>
</dbReference>
<keyword evidence="7 11" id="KW-0342">GTP-binding</keyword>
<comment type="subcellular location">
    <subcellularLocation>
        <location evidence="1">Nucleus</location>
    </subcellularLocation>
</comment>
<protein>
    <recommendedName>
        <fullName evidence="16">Extra-large guanine nucleotide-binding protein 3</fullName>
    </recommendedName>
</protein>
<evidence type="ECO:0000256" key="4">
    <source>
        <dbReference type="ARBA" id="ARBA00022771"/>
    </source>
</evidence>
<dbReference type="SMART" id="SM00275">
    <property type="entry name" value="G_alpha"/>
    <property type="match status" value="1"/>
</dbReference>
<feature type="binding site" evidence="12">
    <location>
        <position position="460"/>
    </location>
    <ligand>
        <name>Mg(2+)</name>
        <dbReference type="ChEBI" id="CHEBI:18420"/>
    </ligand>
</feature>
<evidence type="ECO:0000256" key="13">
    <source>
        <dbReference type="SAM" id="MobiDB-lite"/>
    </source>
</evidence>
<keyword evidence="9" id="KW-0539">Nucleus</keyword>
<dbReference type="PANTHER" id="PTHR10218">
    <property type="entry name" value="GTP-BINDING PROTEIN ALPHA SUBUNIT"/>
    <property type="match status" value="1"/>
</dbReference>
<dbReference type="GO" id="GO:0008270">
    <property type="term" value="F:zinc ion binding"/>
    <property type="evidence" value="ECO:0007669"/>
    <property type="project" value="UniProtKB-KW"/>
</dbReference>
<dbReference type="GO" id="GO:0005525">
    <property type="term" value="F:GTP binding"/>
    <property type="evidence" value="ECO:0007669"/>
    <property type="project" value="UniProtKB-KW"/>
</dbReference>
<evidence type="ECO:0000256" key="3">
    <source>
        <dbReference type="ARBA" id="ARBA00022741"/>
    </source>
</evidence>
<evidence type="ECO:0000256" key="6">
    <source>
        <dbReference type="ARBA" id="ARBA00022837"/>
    </source>
</evidence>
<comment type="caution">
    <text evidence="14">The sequence shown here is derived from an EMBL/GenBank/DDBJ whole genome shotgun (WGS) entry which is preliminary data.</text>
</comment>
<keyword evidence="2 12" id="KW-0479">Metal-binding</keyword>
<feature type="binding site" evidence="11">
    <location>
        <begin position="621"/>
        <end position="627"/>
    </location>
    <ligand>
        <name>GTP</name>
        <dbReference type="ChEBI" id="CHEBI:37565"/>
    </ligand>
</feature>
<evidence type="ECO:0000256" key="9">
    <source>
        <dbReference type="ARBA" id="ARBA00023242"/>
    </source>
</evidence>
<dbReference type="PRINTS" id="PR00318">
    <property type="entry name" value="GPROTEINA"/>
</dbReference>
<gene>
    <name evidence="14" type="ORF">SSX86_008468</name>
</gene>
<evidence type="ECO:0000256" key="11">
    <source>
        <dbReference type="PIRSR" id="PIRSR601019-1"/>
    </source>
</evidence>
<dbReference type="Gene3D" id="3.40.50.300">
    <property type="entry name" value="P-loop containing nucleotide triphosphate hydrolases"/>
    <property type="match status" value="1"/>
</dbReference>
<keyword evidence="5" id="KW-0862">Zinc</keyword>
<feature type="region of interest" description="Disordered" evidence="13">
    <location>
        <begin position="1"/>
        <end position="29"/>
    </location>
</feature>
<dbReference type="SUPFAM" id="SSF52540">
    <property type="entry name" value="P-loop containing nucleoside triphosphate hydrolases"/>
    <property type="match status" value="1"/>
</dbReference>
<feature type="binding site" evidence="12">
    <location>
        <position position="627"/>
    </location>
    <ligand>
        <name>Mg(2+)</name>
        <dbReference type="ChEBI" id="CHEBI:18420"/>
    </ligand>
</feature>
<dbReference type="Proteomes" id="UP001408789">
    <property type="component" value="Unassembled WGS sequence"/>
</dbReference>
<dbReference type="GO" id="GO:0003924">
    <property type="term" value="F:GTPase activity"/>
    <property type="evidence" value="ECO:0007669"/>
    <property type="project" value="InterPro"/>
</dbReference>
<dbReference type="PANTHER" id="PTHR10218:SF334">
    <property type="entry name" value="EXTRA-LARGE GUANINE NUCLEOTIDE-BINDING PROTEIN 3"/>
    <property type="match status" value="1"/>
</dbReference>
<dbReference type="PROSITE" id="PS51882">
    <property type="entry name" value="G_ALPHA"/>
    <property type="match status" value="1"/>
</dbReference>
<feature type="region of interest" description="Disordered" evidence="13">
    <location>
        <begin position="840"/>
        <end position="863"/>
    </location>
</feature>
<evidence type="ECO:0000256" key="5">
    <source>
        <dbReference type="ARBA" id="ARBA00022833"/>
    </source>
</evidence>
<dbReference type="GO" id="GO:0001664">
    <property type="term" value="F:G protein-coupled receptor binding"/>
    <property type="evidence" value="ECO:0007669"/>
    <property type="project" value="TreeGrafter"/>
</dbReference>
<keyword evidence="6" id="KW-0106">Calcium</keyword>
<evidence type="ECO:0000256" key="2">
    <source>
        <dbReference type="ARBA" id="ARBA00022723"/>
    </source>
</evidence>
<dbReference type="InterPro" id="IPR001019">
    <property type="entry name" value="Gprotein_alpha_su"/>
</dbReference>
<dbReference type="SUPFAM" id="SSF47895">
    <property type="entry name" value="Transducin (alpha subunit), insertion domain"/>
    <property type="match status" value="1"/>
</dbReference>
<evidence type="ECO:0000256" key="12">
    <source>
        <dbReference type="PIRSR" id="PIRSR601019-2"/>
    </source>
</evidence>
<dbReference type="Gene3D" id="1.10.400.10">
    <property type="entry name" value="GI Alpha 1, domain 2-like"/>
    <property type="match status" value="1"/>
</dbReference>
<dbReference type="GO" id="GO:0005834">
    <property type="term" value="C:heterotrimeric G-protein complex"/>
    <property type="evidence" value="ECO:0007669"/>
    <property type="project" value="TreeGrafter"/>
</dbReference>
<dbReference type="GO" id="GO:0005737">
    <property type="term" value="C:cytoplasm"/>
    <property type="evidence" value="ECO:0007669"/>
    <property type="project" value="TreeGrafter"/>
</dbReference>
<dbReference type="Pfam" id="PF00503">
    <property type="entry name" value="G-alpha"/>
    <property type="match status" value="1"/>
</dbReference>
<keyword evidence="3 11" id="KW-0547">Nucleotide-binding</keyword>
<evidence type="ECO:0008006" key="16">
    <source>
        <dbReference type="Google" id="ProtNLM"/>
    </source>
</evidence>
<evidence type="ECO:0000256" key="8">
    <source>
        <dbReference type="ARBA" id="ARBA00023224"/>
    </source>
</evidence>
<name>A0AAP0DCM1_9ASTR</name>
<proteinExistence type="inferred from homology"/>
<dbReference type="GO" id="GO:0007188">
    <property type="term" value="P:adenylate cyclase-modulating G protein-coupled receptor signaling pathway"/>
    <property type="evidence" value="ECO:0007669"/>
    <property type="project" value="TreeGrafter"/>
</dbReference>
<reference evidence="14 15" key="1">
    <citation type="submission" date="2024-04" db="EMBL/GenBank/DDBJ databases">
        <title>The reference genome of an endangered Asteraceae, Deinandra increscens subsp. villosa, native to the Central Coast of California.</title>
        <authorList>
            <person name="Guilliams M."/>
            <person name="Hasenstab-Lehman K."/>
            <person name="Meyer R."/>
            <person name="Mcevoy S."/>
        </authorList>
    </citation>
    <scope>NUCLEOTIDE SEQUENCE [LARGE SCALE GENOMIC DNA]</scope>
    <source>
        <tissue evidence="14">Leaf</tissue>
    </source>
</reference>
<feature type="compositionally biased region" description="Basic and acidic residues" evidence="13">
    <location>
        <begin position="1"/>
        <end position="17"/>
    </location>
</feature>
<feature type="binding site" evidence="11">
    <location>
        <begin position="744"/>
        <end position="747"/>
    </location>
    <ligand>
        <name>GTP</name>
        <dbReference type="ChEBI" id="CHEBI:37565"/>
    </ligand>
</feature>
<keyword evidence="4" id="KW-0863">Zinc-finger</keyword>
<evidence type="ECO:0000313" key="14">
    <source>
        <dbReference type="EMBL" id="KAK9072036.1"/>
    </source>
</evidence>
<evidence type="ECO:0000256" key="7">
    <source>
        <dbReference type="ARBA" id="ARBA00023134"/>
    </source>
</evidence>
<dbReference type="InterPro" id="IPR027417">
    <property type="entry name" value="P-loop_NTPase"/>
</dbReference>
<evidence type="ECO:0000313" key="15">
    <source>
        <dbReference type="Proteomes" id="UP001408789"/>
    </source>
</evidence>
<keyword evidence="15" id="KW-1185">Reference proteome</keyword>
<sequence length="863" mass="97926">MRDMEENGGKDWREAVKKMLPPGTVLPEESDDLDYSIALEYMGPDVSYVLPRVEPLDVTTSSIPTASIAESFSGSRRSVTRDGPGVPVIEPFPLPVSYIARVADSPNQSPRLSGSSDSVISVLHNADSFSASPSPGSAHNRDDAEVRRGPVVTFNTVDGSERKEVGTERPGYSEYVAVSKEKKKKKEKRRVCYRCGKGKWETKESCLVCDAKYCSNCVLRAMGSMPEGRKCVTCLGEPIDESNRLILGKNSRLLSRLLSPLEVKQIMKAEKECSANQLQPEQLVVNGYPLKPEEMADLLGCLLPPRKLKPGMYWYDKESGLWGKEGEKPDRVVSSNLNFTGKLSPSASNGNTQVYMNGREITKLELKVLKLANVQCPRDTHFWVYDDGRYEEEGQNNIKGNIWEKASTRLLCTLLSLPVPQGQPQRENKEASNYNSAPNYFEPKKIQKLLLLGLEGSGTSTIFKQAKFLYGNRFSDEELQNIKLMIQSNMYRYLSILLDGRERFEDEALMKKISHDQSNETSNDDSAEETNLCIYSLNPRLKHFSDWLLDIIATGDLDAFFPAATREYAPLVEEVWKDPAIQETYKRRNELHFLPDVAEYFLSRAVEVSSNEYEPSEQDILYAEGVTQGNGLAFLEFSLDDRSPMSETFSDNLDGQSQALSRYQLIRVNAKGMNEGCRWVEMFEDVRVVVFCVSLTDYDQMWLSPDNTGSGSLLRNKMMQSKELFESMVKHPCFKDTPFVLILNKYDLLEDKLKQTPLSACEWFTDFSPVRPYTSNHNLAHQAYYYMAVKFKDLYASLTGEKLYVWQARARDRGTVDEAFKYIREIVKWNDEKEETYYGGPEDSFYSTTDMSSPQHVEQNEAS</sequence>
<dbReference type="FunFam" id="1.10.400.10:FF:000005">
    <property type="entry name" value="Extra-large guanine nucleotide-binding protein 3"/>
    <property type="match status" value="1"/>
</dbReference>
<comment type="similarity">
    <text evidence="10">Belongs to the G-alpha family. XLG subfamily.</text>
</comment>
<evidence type="ECO:0000256" key="1">
    <source>
        <dbReference type="ARBA" id="ARBA00004123"/>
    </source>
</evidence>
<accession>A0AAP0DCM1</accession>
<dbReference type="GO" id="GO:0005634">
    <property type="term" value="C:nucleus"/>
    <property type="evidence" value="ECO:0007669"/>
    <property type="project" value="UniProtKB-SubCell"/>
</dbReference>
<dbReference type="InterPro" id="IPR011025">
    <property type="entry name" value="GproteinA_insert"/>
</dbReference>
<feature type="binding site" evidence="11">
    <location>
        <position position="810"/>
    </location>
    <ligand>
        <name>GTP</name>
        <dbReference type="ChEBI" id="CHEBI:37565"/>
    </ligand>
</feature>
<keyword evidence="12" id="KW-0460">Magnesium</keyword>
<dbReference type="GO" id="GO:0031683">
    <property type="term" value="F:G-protein beta/gamma-subunit complex binding"/>
    <property type="evidence" value="ECO:0007669"/>
    <property type="project" value="InterPro"/>
</dbReference>
<organism evidence="14 15">
    <name type="scientific">Deinandra increscens subsp. villosa</name>
    <dbReference type="NCBI Taxonomy" id="3103831"/>
    <lineage>
        <taxon>Eukaryota</taxon>
        <taxon>Viridiplantae</taxon>
        <taxon>Streptophyta</taxon>
        <taxon>Embryophyta</taxon>
        <taxon>Tracheophyta</taxon>
        <taxon>Spermatophyta</taxon>
        <taxon>Magnoliopsida</taxon>
        <taxon>eudicotyledons</taxon>
        <taxon>Gunneridae</taxon>
        <taxon>Pentapetalae</taxon>
        <taxon>asterids</taxon>
        <taxon>campanulids</taxon>
        <taxon>Asterales</taxon>
        <taxon>Asteraceae</taxon>
        <taxon>Asteroideae</taxon>
        <taxon>Heliantheae alliance</taxon>
        <taxon>Madieae</taxon>
        <taxon>Madiinae</taxon>
        <taxon>Deinandra</taxon>
    </lineage>
</organism>
<dbReference type="CDD" id="cd00066">
    <property type="entry name" value="G-alpha"/>
    <property type="match status" value="1"/>
</dbReference>
<dbReference type="AlphaFoldDB" id="A0AAP0DCM1"/>
<dbReference type="EMBL" id="JBCNJP010000010">
    <property type="protein sequence ID" value="KAK9072036.1"/>
    <property type="molecule type" value="Genomic_DNA"/>
</dbReference>